<proteinExistence type="predicted"/>
<organism evidence="1 2">
    <name type="scientific">Rhodohalobacter barkolensis</name>
    <dbReference type="NCBI Taxonomy" id="2053187"/>
    <lineage>
        <taxon>Bacteria</taxon>
        <taxon>Pseudomonadati</taxon>
        <taxon>Balneolota</taxon>
        <taxon>Balneolia</taxon>
        <taxon>Balneolales</taxon>
        <taxon>Balneolaceae</taxon>
        <taxon>Rhodohalobacter</taxon>
    </lineage>
</organism>
<dbReference type="SUPFAM" id="SSF56925">
    <property type="entry name" value="OMPA-like"/>
    <property type="match status" value="1"/>
</dbReference>
<dbReference type="OrthoDB" id="9790491at2"/>
<dbReference type="EMBL" id="PISP01000003">
    <property type="protein sequence ID" value="PKD43421.1"/>
    <property type="molecule type" value="Genomic_DNA"/>
</dbReference>
<evidence type="ECO:0008006" key="3">
    <source>
        <dbReference type="Google" id="ProtNLM"/>
    </source>
</evidence>
<gene>
    <name evidence="1" type="ORF">CWD77_11150</name>
</gene>
<dbReference type="Proteomes" id="UP000233398">
    <property type="component" value="Unassembled WGS sequence"/>
</dbReference>
<comment type="caution">
    <text evidence="1">The sequence shown here is derived from an EMBL/GenBank/DDBJ whole genome shotgun (WGS) entry which is preliminary data.</text>
</comment>
<keyword evidence="2" id="KW-1185">Reference proteome</keyword>
<evidence type="ECO:0000313" key="2">
    <source>
        <dbReference type="Proteomes" id="UP000233398"/>
    </source>
</evidence>
<name>A0A2N0VGW9_9BACT</name>
<dbReference type="InterPro" id="IPR011250">
    <property type="entry name" value="OMP/PagP_B-barrel"/>
</dbReference>
<reference evidence="1 2" key="1">
    <citation type="submission" date="2017-11" db="EMBL/GenBank/DDBJ databases">
        <title>Rhodohalobacter 15182 sp. nov., isolated from a salt lake.</title>
        <authorList>
            <person name="Han S."/>
        </authorList>
    </citation>
    <scope>NUCLEOTIDE SEQUENCE [LARGE SCALE GENOMIC DNA]</scope>
    <source>
        <strain evidence="1 2">15182</strain>
    </source>
</reference>
<accession>A0A2N0VGW9</accession>
<protein>
    <recommendedName>
        <fullName evidence="3">Outer membrane protein beta-barrel domain-containing protein</fullName>
    </recommendedName>
</protein>
<dbReference type="AlphaFoldDB" id="A0A2N0VGW9"/>
<evidence type="ECO:0000313" key="1">
    <source>
        <dbReference type="EMBL" id="PKD43421.1"/>
    </source>
</evidence>
<sequence length="132" mass="14502">MDAQSRYSDTELGVILGEPTGISFKAWQSDNTAIDAALAWSFGDNGSVHLHADYLRHKWLTVESGSLAFYYGLGARALFSDDSKFGARIPVGLQYMFPETRLSMFFEVAPTLDLIPETSFGVNGGIGIRIFI</sequence>